<reference evidence="7" key="1">
    <citation type="submission" date="2005-07" db="EMBL/GenBank/DDBJ databases">
        <title>Complete sequence of Prochlorococcus marinus str. MIT 9312.</title>
        <authorList>
            <consortium name="US DOE Joint Genome Institute"/>
            <person name="Copeland A."/>
            <person name="Lucas S."/>
            <person name="Lapidus A."/>
            <person name="Barry K."/>
            <person name="Detter J.C."/>
            <person name="Glavina T."/>
            <person name="Hammon N."/>
            <person name="Israni S."/>
            <person name="Pitluck S."/>
            <person name="Thiel J."/>
            <person name="Schmutz J."/>
            <person name="Larimer F."/>
            <person name="Land M."/>
            <person name="Kyrpides N."/>
            <person name="Lykidis A."/>
            <person name="Richardson P."/>
        </authorList>
    </citation>
    <scope>NUCLEOTIDE SEQUENCE [LARGE SCALE GENOMIC DNA]</scope>
    <source>
        <strain evidence="7">MIT 9312</strain>
    </source>
</reference>
<dbReference type="GO" id="GO:0016020">
    <property type="term" value="C:membrane"/>
    <property type="evidence" value="ECO:0007669"/>
    <property type="project" value="UniProtKB-SubCell"/>
</dbReference>
<organism evidence="6 7">
    <name type="scientific">Prochlorococcus marinus (strain MIT 9312)</name>
    <dbReference type="NCBI Taxonomy" id="74546"/>
    <lineage>
        <taxon>Bacteria</taxon>
        <taxon>Bacillati</taxon>
        <taxon>Cyanobacteriota</taxon>
        <taxon>Cyanophyceae</taxon>
        <taxon>Synechococcales</taxon>
        <taxon>Prochlorococcaceae</taxon>
        <taxon>Prochlorococcus</taxon>
    </lineage>
</organism>
<evidence type="ECO:0000313" key="6">
    <source>
        <dbReference type="EMBL" id="ABB50333.1"/>
    </source>
</evidence>
<keyword evidence="4 5" id="KW-0472">Membrane</keyword>
<dbReference type="NCBIfam" id="NF037968">
    <property type="entry name" value="SemiSWEET_2"/>
    <property type="match status" value="1"/>
</dbReference>
<evidence type="ECO:0000256" key="4">
    <source>
        <dbReference type="ARBA" id="ARBA00023136"/>
    </source>
</evidence>
<dbReference type="KEGG" id="pmi:PMT9312_1274"/>
<keyword evidence="3 5" id="KW-1133">Transmembrane helix</keyword>
<dbReference type="RefSeq" id="WP_011376820.1">
    <property type="nucleotide sequence ID" value="NC_007577.1"/>
</dbReference>
<dbReference type="Pfam" id="PF04193">
    <property type="entry name" value="PQ-loop"/>
    <property type="match status" value="1"/>
</dbReference>
<feature type="transmembrane region" description="Helical" evidence="5">
    <location>
        <begin position="35"/>
        <end position="52"/>
    </location>
</feature>
<dbReference type="OrthoDB" id="9814012at2"/>
<evidence type="ECO:0000256" key="1">
    <source>
        <dbReference type="ARBA" id="ARBA00004141"/>
    </source>
</evidence>
<evidence type="ECO:0000256" key="2">
    <source>
        <dbReference type="ARBA" id="ARBA00022692"/>
    </source>
</evidence>
<accession>Q319W2</accession>
<gene>
    <name evidence="6" type="ordered locus">PMT9312_1274</name>
</gene>
<comment type="subcellular location">
    <subcellularLocation>
        <location evidence="1">Membrane</location>
        <topology evidence="1">Multi-pass membrane protein</topology>
    </subcellularLocation>
</comment>
<keyword evidence="2 5" id="KW-0812">Transmembrane</keyword>
<proteinExistence type="predicted"/>
<dbReference type="EMBL" id="CP000111">
    <property type="protein sequence ID" value="ABB50333.1"/>
    <property type="molecule type" value="Genomic_DNA"/>
</dbReference>
<evidence type="ECO:0000256" key="3">
    <source>
        <dbReference type="ARBA" id="ARBA00022989"/>
    </source>
</evidence>
<dbReference type="InterPro" id="IPR006603">
    <property type="entry name" value="PQ-loop_rpt"/>
</dbReference>
<evidence type="ECO:0008006" key="8">
    <source>
        <dbReference type="Google" id="ProtNLM"/>
    </source>
</evidence>
<dbReference type="eggNOG" id="COG4095">
    <property type="taxonomic scope" value="Bacteria"/>
</dbReference>
<evidence type="ECO:0000313" key="7">
    <source>
        <dbReference type="Proteomes" id="UP000002715"/>
    </source>
</evidence>
<dbReference type="GO" id="GO:0051119">
    <property type="term" value="F:sugar transmembrane transporter activity"/>
    <property type="evidence" value="ECO:0007669"/>
    <property type="project" value="InterPro"/>
</dbReference>
<dbReference type="InterPro" id="IPR047662">
    <property type="entry name" value="SemiSWEET"/>
</dbReference>
<feature type="transmembrane region" description="Helical" evidence="5">
    <location>
        <begin position="6"/>
        <end position="23"/>
    </location>
</feature>
<name>Q319W2_PROM9</name>
<feature type="transmembrane region" description="Helical" evidence="5">
    <location>
        <begin position="58"/>
        <end position="82"/>
    </location>
</feature>
<dbReference type="AlphaFoldDB" id="Q319W2"/>
<dbReference type="STRING" id="74546.PMT9312_1274"/>
<dbReference type="Gene3D" id="1.20.1280.290">
    <property type="match status" value="1"/>
</dbReference>
<evidence type="ECO:0000256" key="5">
    <source>
        <dbReference type="SAM" id="Phobius"/>
    </source>
</evidence>
<dbReference type="HOGENOM" id="CLU_135915_1_1_3"/>
<sequence length="95" mass="10679">MNVDIFGYFAAVLTTAAFLPQLIKTLKSKKADDVSLTTLIMFIVGVISWIIYGYKISSIPILIANLITLILNLLILISKIYFSKTQVINNYSNKY</sequence>
<protein>
    <recommendedName>
        <fullName evidence="8">MtN3 and saliva related transmembrane protein</fullName>
    </recommendedName>
</protein>
<dbReference type="Proteomes" id="UP000002715">
    <property type="component" value="Chromosome"/>
</dbReference>